<dbReference type="InterPro" id="IPR006597">
    <property type="entry name" value="Sel1-like"/>
</dbReference>
<dbReference type="Pfam" id="PF08238">
    <property type="entry name" value="Sel1"/>
    <property type="match status" value="3"/>
</dbReference>
<dbReference type="AlphaFoldDB" id="A0A167WBX9"/>
<dbReference type="InterPro" id="IPR052945">
    <property type="entry name" value="Mitotic_Regulator"/>
</dbReference>
<organism evidence="2 3">
    <name type="scientific">Ascosphaera apis ARSEF 7405</name>
    <dbReference type="NCBI Taxonomy" id="392613"/>
    <lineage>
        <taxon>Eukaryota</taxon>
        <taxon>Fungi</taxon>
        <taxon>Dikarya</taxon>
        <taxon>Ascomycota</taxon>
        <taxon>Pezizomycotina</taxon>
        <taxon>Eurotiomycetes</taxon>
        <taxon>Eurotiomycetidae</taxon>
        <taxon>Onygenales</taxon>
        <taxon>Ascosphaeraceae</taxon>
        <taxon>Ascosphaera</taxon>
    </lineage>
</organism>
<dbReference type="Gene3D" id="1.25.40.10">
    <property type="entry name" value="Tetratricopeptide repeat domain"/>
    <property type="match status" value="1"/>
</dbReference>
<feature type="compositionally biased region" description="Basic residues" evidence="1">
    <location>
        <begin position="75"/>
        <end position="88"/>
    </location>
</feature>
<evidence type="ECO:0000313" key="2">
    <source>
        <dbReference type="EMBL" id="KZZ88649.1"/>
    </source>
</evidence>
<dbReference type="PANTHER" id="PTHR43628">
    <property type="entry name" value="ACTIVATOR OF C KINASE PROTEIN 1-RELATED"/>
    <property type="match status" value="1"/>
</dbReference>
<gene>
    <name evidence="2" type="ORF">AAP_04747</name>
</gene>
<reference evidence="2 3" key="1">
    <citation type="journal article" date="2016" name="Genome Biol. Evol.">
        <title>Divergent and convergent evolution of fungal pathogenicity.</title>
        <authorList>
            <person name="Shang Y."/>
            <person name="Xiao G."/>
            <person name="Zheng P."/>
            <person name="Cen K."/>
            <person name="Zhan S."/>
            <person name="Wang C."/>
        </authorList>
    </citation>
    <scope>NUCLEOTIDE SEQUENCE [LARGE SCALE GENOMIC DNA]</scope>
    <source>
        <strain evidence="2 3">ARSEF 7405</strain>
    </source>
</reference>
<keyword evidence="3" id="KW-1185">Reference proteome</keyword>
<dbReference type="SMART" id="SM00671">
    <property type="entry name" value="SEL1"/>
    <property type="match status" value="3"/>
</dbReference>
<dbReference type="GO" id="GO:0032153">
    <property type="term" value="C:cell division site"/>
    <property type="evidence" value="ECO:0007669"/>
    <property type="project" value="TreeGrafter"/>
</dbReference>
<dbReference type="GO" id="GO:0010972">
    <property type="term" value="P:negative regulation of G2/M transition of mitotic cell cycle"/>
    <property type="evidence" value="ECO:0007669"/>
    <property type="project" value="TreeGrafter"/>
</dbReference>
<feature type="compositionally biased region" description="Basic and acidic residues" evidence="1">
    <location>
        <begin position="103"/>
        <end position="113"/>
    </location>
</feature>
<dbReference type="Proteomes" id="UP000242877">
    <property type="component" value="Unassembled WGS sequence"/>
</dbReference>
<evidence type="ECO:0000256" key="1">
    <source>
        <dbReference type="SAM" id="MobiDB-lite"/>
    </source>
</evidence>
<dbReference type="OrthoDB" id="2148946at2759"/>
<name>A0A167WBX9_9EURO</name>
<dbReference type="VEuPathDB" id="FungiDB:AAP_04747"/>
<dbReference type="EMBL" id="AZGZ01000024">
    <property type="protein sequence ID" value="KZZ88649.1"/>
    <property type="molecule type" value="Genomic_DNA"/>
</dbReference>
<dbReference type="PANTHER" id="PTHR43628:SF1">
    <property type="entry name" value="CHITIN SYNTHASE REGULATORY FACTOR 2-RELATED"/>
    <property type="match status" value="1"/>
</dbReference>
<accession>A0A167WBX9</accession>
<evidence type="ECO:0000313" key="3">
    <source>
        <dbReference type="Proteomes" id="UP000242877"/>
    </source>
</evidence>
<feature type="region of interest" description="Disordered" evidence="1">
    <location>
        <begin position="20"/>
        <end position="113"/>
    </location>
</feature>
<dbReference type="InterPro" id="IPR011990">
    <property type="entry name" value="TPR-like_helical_dom_sf"/>
</dbReference>
<sequence>MSPDISKTGPMLRIDLATSAVMKQEQAPPPHSTEPGAAPAAVAAPPLSPGATSPSIVTSPPQSSLSPSSSSSSGRRSRLSSFFHRHHAEKNTAVDGSAAHYIPEPEKGEEGGRRRLSQRLLGEHHHHHHNNNVHASTIPDELLHVPGVVADGDDDVSGEQWEKHASQLLFASVPVLTPTGTSPASSRRPSINVSASPLADSGFAEARDEEISVERAIELHENNEIAQSTQIFRTLADPSGENNSIAQVFYGLAKRHGWGCTMDPREAFRFLQMGAANAASLNEEAVSAGFKKNGAYAKKVLAMAIYELANCYRNAWGTPKDLVAARHYYETAANLGDTDAMCEAAWCFEKGCGGKKDKYQAAHYYRLARKHGVPMTGMSWIDKPAYQSKK</sequence>
<feature type="compositionally biased region" description="Low complexity" evidence="1">
    <location>
        <begin position="35"/>
        <end position="51"/>
    </location>
</feature>
<comment type="caution">
    <text evidence="2">The sequence shown here is derived from an EMBL/GenBank/DDBJ whole genome shotgun (WGS) entry which is preliminary data.</text>
</comment>
<feature type="compositionally biased region" description="Low complexity" evidence="1">
    <location>
        <begin position="59"/>
        <end position="74"/>
    </location>
</feature>
<dbReference type="SUPFAM" id="SSF81901">
    <property type="entry name" value="HCP-like"/>
    <property type="match status" value="1"/>
</dbReference>
<protein>
    <submittedName>
        <fullName evidence="2">Tetratricopeptide-like helical</fullName>
    </submittedName>
</protein>
<proteinExistence type="predicted"/>